<dbReference type="GO" id="GO:0016791">
    <property type="term" value="F:phosphatase activity"/>
    <property type="evidence" value="ECO:0007669"/>
    <property type="project" value="TreeGrafter"/>
</dbReference>
<dbReference type="GO" id="GO:0005829">
    <property type="term" value="C:cytosol"/>
    <property type="evidence" value="ECO:0007669"/>
    <property type="project" value="TreeGrafter"/>
</dbReference>
<proteinExistence type="inferred from homology"/>
<dbReference type="PANTHER" id="PTHR48100:SF34">
    <property type="entry name" value="PHOSPHOGLYCERATE MUTASE-LIKE PROTEIN 4"/>
    <property type="match status" value="1"/>
</dbReference>
<dbReference type="CDD" id="cd07067">
    <property type="entry name" value="HP_PGM_like"/>
    <property type="match status" value="1"/>
</dbReference>
<keyword evidence="3" id="KW-1185">Reference proteome</keyword>
<comment type="similarity">
    <text evidence="1">Belongs to the phosphoglycerate mutase family.</text>
</comment>
<dbReference type="PANTHER" id="PTHR48100">
    <property type="entry name" value="BROAD-SPECIFICITY PHOSPHATASE YOR283W-RELATED"/>
    <property type="match status" value="1"/>
</dbReference>
<sequence length="104" mass="11678">MGENRQLWWLIDYPGREFQVSAAYSSDLKTAFETAEEIAMFKTLNFVKLGGGESLDKLHERCASSLERIAAKHTGERVVVVTHGGVIRELYQRACSHGSLEEGY</sequence>
<dbReference type="InterPro" id="IPR013078">
    <property type="entry name" value="His_Pase_superF_clade-1"/>
</dbReference>
<dbReference type="Pfam" id="PF00300">
    <property type="entry name" value="His_Phos_1"/>
    <property type="match status" value="1"/>
</dbReference>
<dbReference type="EMBL" id="JAQIZT010000007">
    <property type="protein sequence ID" value="KAJ6990312.1"/>
    <property type="molecule type" value="Genomic_DNA"/>
</dbReference>
<organism evidence="2 3">
    <name type="scientific">Populus alba x Populus x berolinensis</name>
    <dbReference type="NCBI Taxonomy" id="444605"/>
    <lineage>
        <taxon>Eukaryota</taxon>
        <taxon>Viridiplantae</taxon>
        <taxon>Streptophyta</taxon>
        <taxon>Embryophyta</taxon>
        <taxon>Tracheophyta</taxon>
        <taxon>Spermatophyta</taxon>
        <taxon>Magnoliopsida</taxon>
        <taxon>eudicotyledons</taxon>
        <taxon>Gunneridae</taxon>
        <taxon>Pentapetalae</taxon>
        <taxon>rosids</taxon>
        <taxon>fabids</taxon>
        <taxon>Malpighiales</taxon>
        <taxon>Salicaceae</taxon>
        <taxon>Saliceae</taxon>
        <taxon>Populus</taxon>
    </lineage>
</organism>
<reference evidence="2" key="1">
    <citation type="journal article" date="2023" name="Mol. Ecol. Resour.">
        <title>Chromosome-level genome assembly of a triploid poplar Populus alba 'Berolinensis'.</title>
        <authorList>
            <person name="Chen S."/>
            <person name="Yu Y."/>
            <person name="Wang X."/>
            <person name="Wang S."/>
            <person name="Zhang T."/>
            <person name="Zhou Y."/>
            <person name="He R."/>
            <person name="Meng N."/>
            <person name="Wang Y."/>
            <person name="Liu W."/>
            <person name="Liu Z."/>
            <person name="Liu J."/>
            <person name="Guo Q."/>
            <person name="Huang H."/>
            <person name="Sederoff R.R."/>
            <person name="Wang G."/>
            <person name="Qu G."/>
            <person name="Chen S."/>
        </authorList>
    </citation>
    <scope>NUCLEOTIDE SEQUENCE</scope>
    <source>
        <strain evidence="2">SC-2020</strain>
    </source>
</reference>
<evidence type="ECO:0000313" key="2">
    <source>
        <dbReference type="EMBL" id="KAJ6990312.1"/>
    </source>
</evidence>
<gene>
    <name evidence="2" type="ORF">NC653_018763</name>
</gene>
<accession>A0AAD6QH62</accession>
<dbReference type="InterPro" id="IPR050275">
    <property type="entry name" value="PGM_Phosphatase"/>
</dbReference>
<evidence type="ECO:0000256" key="1">
    <source>
        <dbReference type="ARBA" id="ARBA00038362"/>
    </source>
</evidence>
<dbReference type="InterPro" id="IPR029033">
    <property type="entry name" value="His_PPase_superfam"/>
</dbReference>
<dbReference type="AlphaFoldDB" id="A0AAD6QH62"/>
<evidence type="ECO:0000313" key="3">
    <source>
        <dbReference type="Proteomes" id="UP001164929"/>
    </source>
</evidence>
<name>A0AAD6QH62_9ROSI</name>
<comment type="caution">
    <text evidence="2">The sequence shown here is derived from an EMBL/GenBank/DDBJ whole genome shotgun (WGS) entry which is preliminary data.</text>
</comment>
<dbReference type="SUPFAM" id="SSF53254">
    <property type="entry name" value="Phosphoglycerate mutase-like"/>
    <property type="match status" value="1"/>
</dbReference>
<protein>
    <submittedName>
        <fullName evidence="2">Uncharacterized protein</fullName>
    </submittedName>
</protein>
<dbReference type="Proteomes" id="UP001164929">
    <property type="component" value="Chromosome 7"/>
</dbReference>
<dbReference type="Gene3D" id="3.40.50.1240">
    <property type="entry name" value="Phosphoglycerate mutase-like"/>
    <property type="match status" value="1"/>
</dbReference>